<sequence>MSDVSQISVARGQTDNVALGALVLAMVLWSSSFIALKYAFTSFDPHFVIWGRMFTALLCFLLVIRKVWSGFRYQSGDWKYLLMMTAGEPCLYFLFEAAALQHTTAAQAGMITALLPLTVAVGAALFLAEQVSRQTYLGFSVAIVGTIWLSLAGSPTDQAPNPLLGNFYEFLAMVCATFYTLALKHLSSRYSSLFLTAFQAFSGTLFFLPFVLLGPAPLPTEWPLVPSLSILYLGTAITLGAYGLYNFGVSRIPASRATAYINLIPVFTLILSWMLLGERFSLAELTASALVLVGVLISQVKWPFRLARTVTS</sequence>
<organism evidence="8 9">
    <name type="scientific">Pokkaliibacter plantistimulans</name>
    <dbReference type="NCBI Taxonomy" id="1635171"/>
    <lineage>
        <taxon>Bacteria</taxon>
        <taxon>Pseudomonadati</taxon>
        <taxon>Pseudomonadota</taxon>
        <taxon>Gammaproteobacteria</taxon>
        <taxon>Oceanospirillales</taxon>
        <taxon>Balneatrichaceae</taxon>
        <taxon>Pokkaliibacter</taxon>
    </lineage>
</organism>
<dbReference type="Proteomes" id="UP000248090">
    <property type="component" value="Unassembled WGS sequence"/>
</dbReference>
<dbReference type="InterPro" id="IPR037185">
    <property type="entry name" value="EmrE-like"/>
</dbReference>
<feature type="transmembrane region" description="Helical" evidence="6">
    <location>
        <begin position="193"/>
        <end position="212"/>
    </location>
</feature>
<feature type="transmembrane region" description="Helical" evidence="6">
    <location>
        <begin position="135"/>
        <end position="151"/>
    </location>
</feature>
<name>A0ABX5M3L1_9GAMM</name>
<comment type="caution">
    <text evidence="8">The sequence shown here is derived from an EMBL/GenBank/DDBJ whole genome shotgun (WGS) entry which is preliminary data.</text>
</comment>
<proteinExistence type="predicted"/>
<feature type="domain" description="EamA" evidence="7">
    <location>
        <begin position="164"/>
        <end position="297"/>
    </location>
</feature>
<dbReference type="SUPFAM" id="SSF103481">
    <property type="entry name" value="Multidrug resistance efflux transporter EmrE"/>
    <property type="match status" value="2"/>
</dbReference>
<evidence type="ECO:0000256" key="6">
    <source>
        <dbReference type="SAM" id="Phobius"/>
    </source>
</evidence>
<dbReference type="RefSeq" id="WP_110186137.1">
    <property type="nucleotide sequence ID" value="NZ_CP177354.1"/>
</dbReference>
<evidence type="ECO:0000256" key="4">
    <source>
        <dbReference type="ARBA" id="ARBA00022989"/>
    </source>
</evidence>
<evidence type="ECO:0000256" key="1">
    <source>
        <dbReference type="ARBA" id="ARBA00004651"/>
    </source>
</evidence>
<feature type="transmembrane region" description="Helical" evidence="6">
    <location>
        <begin position="282"/>
        <end position="300"/>
    </location>
</feature>
<feature type="transmembrane region" description="Helical" evidence="6">
    <location>
        <begin position="257"/>
        <end position="276"/>
    </location>
</feature>
<feature type="transmembrane region" description="Helical" evidence="6">
    <location>
        <begin position="163"/>
        <end position="181"/>
    </location>
</feature>
<evidence type="ECO:0000256" key="5">
    <source>
        <dbReference type="ARBA" id="ARBA00023136"/>
    </source>
</evidence>
<evidence type="ECO:0000313" key="8">
    <source>
        <dbReference type="EMBL" id="PXF32555.1"/>
    </source>
</evidence>
<feature type="transmembrane region" description="Helical" evidence="6">
    <location>
        <begin position="47"/>
        <end position="68"/>
    </location>
</feature>
<keyword evidence="3 6" id="KW-0812">Transmembrane</keyword>
<keyword evidence="4 6" id="KW-1133">Transmembrane helix</keyword>
<evidence type="ECO:0000259" key="7">
    <source>
        <dbReference type="Pfam" id="PF00892"/>
    </source>
</evidence>
<evidence type="ECO:0000313" key="9">
    <source>
        <dbReference type="Proteomes" id="UP000248090"/>
    </source>
</evidence>
<keyword evidence="9" id="KW-1185">Reference proteome</keyword>
<feature type="domain" description="EamA" evidence="7">
    <location>
        <begin position="21"/>
        <end position="150"/>
    </location>
</feature>
<evidence type="ECO:0000256" key="3">
    <source>
        <dbReference type="ARBA" id="ARBA00022692"/>
    </source>
</evidence>
<dbReference type="PANTHER" id="PTHR32322:SF18">
    <property type="entry name" value="S-ADENOSYLMETHIONINE_S-ADENOSYLHOMOCYSTEINE TRANSPORTER"/>
    <property type="match status" value="1"/>
</dbReference>
<keyword evidence="2" id="KW-1003">Cell membrane</keyword>
<feature type="transmembrane region" description="Helical" evidence="6">
    <location>
        <begin position="224"/>
        <end position="245"/>
    </location>
</feature>
<dbReference type="Pfam" id="PF00892">
    <property type="entry name" value="EamA"/>
    <property type="match status" value="2"/>
</dbReference>
<dbReference type="InterPro" id="IPR050638">
    <property type="entry name" value="AA-Vitamin_Transporters"/>
</dbReference>
<dbReference type="InterPro" id="IPR000620">
    <property type="entry name" value="EamA_dom"/>
</dbReference>
<dbReference type="PANTHER" id="PTHR32322">
    <property type="entry name" value="INNER MEMBRANE TRANSPORTER"/>
    <property type="match status" value="1"/>
</dbReference>
<comment type="subcellular location">
    <subcellularLocation>
        <location evidence="1">Cell membrane</location>
        <topology evidence="1">Multi-pass membrane protein</topology>
    </subcellularLocation>
</comment>
<gene>
    <name evidence="8" type="ORF">WH50_03930</name>
</gene>
<accession>A0ABX5M3L1</accession>
<feature type="transmembrane region" description="Helical" evidence="6">
    <location>
        <begin position="80"/>
        <end position="100"/>
    </location>
</feature>
<evidence type="ECO:0000256" key="2">
    <source>
        <dbReference type="ARBA" id="ARBA00022475"/>
    </source>
</evidence>
<reference evidence="8 9" key="1">
    <citation type="submission" date="2015-03" db="EMBL/GenBank/DDBJ databases">
        <authorList>
            <person name="Krishnan R."/>
            <person name="Midha S."/>
            <person name="Patil P.B."/>
            <person name="Rameshkumar N."/>
        </authorList>
    </citation>
    <scope>NUCLEOTIDE SEQUENCE [LARGE SCALE GENOMIC DNA]</scope>
    <source>
        <strain evidence="8 9">L1E11</strain>
    </source>
</reference>
<feature type="transmembrane region" description="Helical" evidence="6">
    <location>
        <begin position="21"/>
        <end position="41"/>
    </location>
</feature>
<feature type="transmembrane region" description="Helical" evidence="6">
    <location>
        <begin position="106"/>
        <end position="128"/>
    </location>
</feature>
<protein>
    <submittedName>
        <fullName evidence="8">Membrane protein</fullName>
    </submittedName>
</protein>
<dbReference type="EMBL" id="LAPT01000015">
    <property type="protein sequence ID" value="PXF32555.1"/>
    <property type="molecule type" value="Genomic_DNA"/>
</dbReference>
<keyword evidence="5 6" id="KW-0472">Membrane</keyword>